<accession>A0ABT2G7T1</accession>
<keyword evidence="1" id="KW-0472">Membrane</keyword>
<dbReference type="Pfam" id="PF19578">
    <property type="entry name" value="DUF6090"/>
    <property type="match status" value="1"/>
</dbReference>
<evidence type="ECO:0000256" key="1">
    <source>
        <dbReference type="SAM" id="Phobius"/>
    </source>
</evidence>
<protein>
    <submittedName>
        <fullName evidence="2">DUF6090 family protein</fullName>
    </submittedName>
</protein>
<organism evidence="2 3">
    <name type="scientific">Algoriphagus limi</name>
    <dbReference type="NCBI Taxonomy" id="2975273"/>
    <lineage>
        <taxon>Bacteria</taxon>
        <taxon>Pseudomonadati</taxon>
        <taxon>Bacteroidota</taxon>
        <taxon>Cytophagia</taxon>
        <taxon>Cytophagales</taxon>
        <taxon>Cyclobacteriaceae</taxon>
        <taxon>Algoriphagus</taxon>
    </lineage>
</organism>
<evidence type="ECO:0000313" key="2">
    <source>
        <dbReference type="EMBL" id="MCS5491327.1"/>
    </source>
</evidence>
<dbReference type="Gene3D" id="2.60.40.3620">
    <property type="match status" value="1"/>
</dbReference>
<proteinExistence type="predicted"/>
<dbReference type="Proteomes" id="UP001206788">
    <property type="component" value="Unassembled WGS sequence"/>
</dbReference>
<dbReference type="RefSeq" id="WP_259414992.1">
    <property type="nucleotide sequence ID" value="NZ_JANWGH010000003.1"/>
</dbReference>
<keyword evidence="3" id="KW-1185">Reference proteome</keyword>
<reference evidence="2 3" key="1">
    <citation type="submission" date="2022-08" db="EMBL/GenBank/DDBJ databases">
        <title>Algoriphagus sp. CAU 1643 isolated from mud.</title>
        <authorList>
            <person name="Kim W."/>
        </authorList>
    </citation>
    <scope>NUCLEOTIDE SEQUENCE [LARGE SCALE GENOMIC DNA]</scope>
    <source>
        <strain evidence="2 3">CAU 1643</strain>
    </source>
</reference>
<name>A0ABT2G7T1_9BACT</name>
<comment type="caution">
    <text evidence="2">The sequence shown here is derived from an EMBL/GenBank/DDBJ whole genome shotgun (WGS) entry which is preliminary data.</text>
</comment>
<dbReference type="InterPro" id="IPR045749">
    <property type="entry name" value="DUF6090"/>
</dbReference>
<dbReference type="EMBL" id="JANWGH010000003">
    <property type="protein sequence ID" value="MCS5491327.1"/>
    <property type="molecule type" value="Genomic_DNA"/>
</dbReference>
<keyword evidence="1" id="KW-1133">Transmembrane helix</keyword>
<sequence>MISFFRKIRQKLVQDLPTGKVGNRVTRYLTYAVGEIILVMAGILIALQVNNWNEERKRQEEFAVTIEQIYNVLDVEIQELLFLEYHFMQQNLYIDTLYNRPELLAPAHIPGILNYEEAEPSPFQTSAGFFLQNLKVKPGNPDEILLARDLTEYASMANLEFNRSEKLLKELLFKETIPTPDLTFGIALNQRFLEMPGVFTGDQILRSQEMINYPEVRAALIKAAVLHDSYSAEVFHVRELGETLKTQIKRQFPQVKLLYENLGLVGEGSPYQDWGTDVPFVRKSEDPNIWEAEIELPGGQIKFRENQTWNRNWGGNTFPKGYMYWQGPNLEVPAGKYRIVLNMTDKTYEFIPLTP</sequence>
<gene>
    <name evidence="2" type="ORF">NY014_12850</name>
</gene>
<dbReference type="CDD" id="cd12956">
    <property type="entry name" value="CBM_SusE-F_like"/>
    <property type="match status" value="1"/>
</dbReference>
<keyword evidence="1" id="KW-0812">Transmembrane</keyword>
<feature type="transmembrane region" description="Helical" evidence="1">
    <location>
        <begin position="28"/>
        <end position="49"/>
    </location>
</feature>
<evidence type="ECO:0000313" key="3">
    <source>
        <dbReference type="Proteomes" id="UP001206788"/>
    </source>
</evidence>